<comment type="subcellular location">
    <subcellularLocation>
        <location evidence="1">Membrane</location>
        <topology evidence="1">Multi-pass membrane protein</topology>
    </subcellularLocation>
</comment>
<feature type="binding site" evidence="7">
    <location>
        <position position="26"/>
    </location>
    <ligand>
        <name>Ca(2+)</name>
        <dbReference type="ChEBI" id="CHEBI:29108"/>
    </ligand>
</feature>
<feature type="binding site" evidence="7">
    <location>
        <position position="28"/>
    </location>
    <ligand>
        <name>Ca(2+)</name>
        <dbReference type="ChEBI" id="CHEBI:29108"/>
    </ligand>
</feature>
<feature type="transmembrane region" description="Helical" evidence="9">
    <location>
        <begin position="134"/>
        <end position="156"/>
    </location>
</feature>
<dbReference type="RefSeq" id="XP_003957370.1">
    <property type="nucleotide sequence ID" value="XM_003957321.1"/>
</dbReference>
<dbReference type="GO" id="GO:0017040">
    <property type="term" value="F:N-acylsphingosine amidohydrolase activity"/>
    <property type="evidence" value="ECO:0007669"/>
    <property type="project" value="EnsemblFungi"/>
</dbReference>
<feature type="binding site" evidence="7">
    <location>
        <position position="39"/>
    </location>
    <ligand>
        <name>Ca(2+)</name>
        <dbReference type="ChEBI" id="CHEBI:29108"/>
    </ligand>
</feature>
<dbReference type="eggNOG" id="KOG2329">
    <property type="taxonomic scope" value="Eukaryota"/>
</dbReference>
<keyword evidence="5 9" id="KW-1133">Transmembrane helix</keyword>
<feature type="binding site" evidence="8">
    <location>
        <position position="87"/>
    </location>
    <ligand>
        <name>Zn(2+)</name>
        <dbReference type="ChEBI" id="CHEBI:29105"/>
        <note>catalytic</note>
    </ligand>
</feature>
<feature type="binding site" evidence="8">
    <location>
        <position position="247"/>
    </location>
    <ligand>
        <name>Zn(2+)</name>
        <dbReference type="ChEBI" id="CHEBI:29105"/>
        <note>catalytic</note>
    </ligand>
</feature>
<proteinExistence type="inferred from homology"/>
<dbReference type="GeneID" id="13882735"/>
<keyword evidence="7" id="KW-0479">Metal-binding</keyword>
<accession>H2AV35</accession>
<feature type="transmembrane region" description="Helical" evidence="9">
    <location>
        <begin position="40"/>
        <end position="58"/>
    </location>
</feature>
<dbReference type="Proteomes" id="UP000005220">
    <property type="component" value="Chromosome 5"/>
</dbReference>
<keyword evidence="11" id="KW-1185">Reference proteome</keyword>
<dbReference type="OrthoDB" id="187171at2759"/>
<evidence type="ECO:0000313" key="11">
    <source>
        <dbReference type="Proteomes" id="UP000005220"/>
    </source>
</evidence>
<dbReference type="GO" id="GO:0005789">
    <property type="term" value="C:endoplasmic reticulum membrane"/>
    <property type="evidence" value="ECO:0007669"/>
    <property type="project" value="TreeGrafter"/>
</dbReference>
<dbReference type="HOGENOM" id="CLU_063293_3_0_1"/>
<evidence type="ECO:0000256" key="9">
    <source>
        <dbReference type="SAM" id="Phobius"/>
    </source>
</evidence>
<protein>
    <recommendedName>
        <fullName evidence="12">Alkaline ceramidase</fullName>
    </recommendedName>
</protein>
<evidence type="ECO:0000256" key="6">
    <source>
        <dbReference type="ARBA" id="ARBA00023136"/>
    </source>
</evidence>
<evidence type="ECO:0000256" key="8">
    <source>
        <dbReference type="PIRSR" id="PIRSR608901-2"/>
    </source>
</evidence>
<organism evidence="10 11">
    <name type="scientific">Kazachstania africana (strain ATCC 22294 / BCRC 22015 / CBS 2517 / CECT 1963 / NBRC 1671 / NRRL Y-8276)</name>
    <name type="common">Yeast</name>
    <name type="synonym">Kluyveromyces africanus</name>
    <dbReference type="NCBI Taxonomy" id="1071382"/>
    <lineage>
        <taxon>Eukaryota</taxon>
        <taxon>Fungi</taxon>
        <taxon>Dikarya</taxon>
        <taxon>Ascomycota</taxon>
        <taxon>Saccharomycotina</taxon>
        <taxon>Saccharomycetes</taxon>
        <taxon>Saccharomycetales</taxon>
        <taxon>Saccharomycetaceae</taxon>
        <taxon>Kazachstania</taxon>
    </lineage>
</organism>
<dbReference type="PANTHER" id="PTHR46187:SF3">
    <property type="entry name" value="ALKALINE CERAMIDASE 3"/>
    <property type="match status" value="1"/>
</dbReference>
<dbReference type="GO" id="GO:0046514">
    <property type="term" value="P:ceramide catabolic process"/>
    <property type="evidence" value="ECO:0007669"/>
    <property type="project" value="EnsemblFungi"/>
</dbReference>
<dbReference type="InParanoid" id="H2AV35"/>
<dbReference type="STRING" id="1071382.H2AV35"/>
<evidence type="ECO:0000256" key="3">
    <source>
        <dbReference type="ARBA" id="ARBA00022692"/>
    </source>
</evidence>
<dbReference type="PANTHER" id="PTHR46187">
    <property type="entry name" value="ALKALINE CERAMIDASE 3"/>
    <property type="match status" value="1"/>
</dbReference>
<keyword evidence="4" id="KW-0378">Hydrolase</keyword>
<gene>
    <name evidence="10" type="primary">KAFR0E00810</name>
    <name evidence="10" type="ORF">KAFR_0E00810</name>
</gene>
<keyword evidence="3 9" id="KW-0812">Transmembrane</keyword>
<comment type="cofactor">
    <cofactor evidence="8">
        <name>Zn(2+)</name>
        <dbReference type="ChEBI" id="CHEBI:29105"/>
    </cofactor>
</comment>
<dbReference type="GO" id="GO:0046872">
    <property type="term" value="F:metal ion binding"/>
    <property type="evidence" value="ECO:0007669"/>
    <property type="project" value="UniProtKB-KW"/>
</dbReference>
<dbReference type="InterPro" id="IPR008901">
    <property type="entry name" value="ACER"/>
</dbReference>
<evidence type="ECO:0000256" key="4">
    <source>
        <dbReference type="ARBA" id="ARBA00022801"/>
    </source>
</evidence>
<comment type="similarity">
    <text evidence="2">Belongs to the alkaline ceramidase family.</text>
</comment>
<evidence type="ECO:0000256" key="2">
    <source>
        <dbReference type="ARBA" id="ARBA00009780"/>
    </source>
</evidence>
<evidence type="ECO:0000256" key="5">
    <source>
        <dbReference type="ARBA" id="ARBA00022989"/>
    </source>
</evidence>
<dbReference type="GO" id="GO:0046513">
    <property type="term" value="P:ceramide biosynthetic process"/>
    <property type="evidence" value="ECO:0007669"/>
    <property type="project" value="EnsemblFungi"/>
</dbReference>
<evidence type="ECO:0000256" key="7">
    <source>
        <dbReference type="PIRSR" id="PIRSR608901-1"/>
    </source>
</evidence>
<name>H2AV35_KAZAF</name>
<keyword evidence="7" id="KW-0106">Calcium</keyword>
<feature type="binding site" evidence="8">
    <location>
        <position position="251"/>
    </location>
    <ligand>
        <name>Zn(2+)</name>
        <dbReference type="ChEBI" id="CHEBI:29105"/>
        <note>catalytic</note>
    </ligand>
</feature>
<feature type="transmembrane region" description="Helical" evidence="9">
    <location>
        <begin position="208"/>
        <end position="229"/>
    </location>
</feature>
<feature type="binding site" evidence="7">
    <location>
        <position position="25"/>
    </location>
    <ligand>
        <name>Ca(2+)</name>
        <dbReference type="ChEBI" id="CHEBI:29108"/>
    </ligand>
</feature>
<keyword evidence="8" id="KW-0862">Zinc</keyword>
<feature type="binding site" evidence="7">
    <location>
        <position position="30"/>
    </location>
    <ligand>
        <name>Ca(2+)</name>
        <dbReference type="ChEBI" id="CHEBI:29108"/>
    </ligand>
</feature>
<keyword evidence="6 9" id="KW-0472">Membrane</keyword>
<evidence type="ECO:0008006" key="12">
    <source>
        <dbReference type="Google" id="ProtNLM"/>
    </source>
</evidence>
<feature type="transmembrane region" description="Helical" evidence="9">
    <location>
        <begin position="102"/>
        <end position="122"/>
    </location>
</feature>
<dbReference type="KEGG" id="kaf:KAFR_0E00810"/>
<evidence type="ECO:0000313" key="10">
    <source>
        <dbReference type="EMBL" id="CCF58235.1"/>
    </source>
</evidence>
<reference evidence="10 11" key="1">
    <citation type="journal article" date="2011" name="Proc. Natl. Acad. Sci. U.S.A.">
        <title>Evolutionary erosion of yeast sex chromosomes by mating-type switching accidents.</title>
        <authorList>
            <person name="Gordon J.L."/>
            <person name="Armisen D."/>
            <person name="Proux-Wera E."/>
            <person name="Oheigeartaigh S.S."/>
            <person name="Byrne K.P."/>
            <person name="Wolfe K.H."/>
        </authorList>
    </citation>
    <scope>NUCLEOTIDE SEQUENCE [LARGE SCALE GENOMIC DNA]</scope>
    <source>
        <strain evidence="11">ATCC 22294 / BCRC 22015 / CBS 2517 / CECT 1963 / NBRC 1671 / NRRL Y-8276</strain>
    </source>
</reference>
<dbReference type="FunCoup" id="H2AV35">
    <property type="interactions" value="558"/>
</dbReference>
<feature type="transmembrane region" description="Helical" evidence="9">
    <location>
        <begin position="162"/>
        <end position="187"/>
    </location>
</feature>
<evidence type="ECO:0000256" key="1">
    <source>
        <dbReference type="ARBA" id="ARBA00004141"/>
    </source>
</evidence>
<dbReference type="AlphaFoldDB" id="H2AV35"/>
<feature type="transmembrane region" description="Helical" evidence="9">
    <location>
        <begin position="70"/>
        <end position="90"/>
    </location>
</feature>
<sequence>MVKLIWDYPDAQPVGYWGNTTAIIDWCEENYVISKYFAEWTNTLTNTVYFIVASYYIYRARKNKLETRFTLIGLGFGLVGFGSWLFHMTLKYDFQLLDELPMLYATAIPAWGLFCEFDWKLFRKRQRDDNKCSVKLQAIIAIAIFALVTLTTWIYIDLKIPSIFQIFYGILTVGVVIISAIFTYTVIEENKESELVKRNLMTTMTMGSIIFVMGFFCWQLDVHYCSFWRFLRRSYLHLPLGTLLELHGWWHILTGIGVYIFIVFLEYLRVLVIGTNTDYMFIWRWGIIPELTRNDSAIYTSFSETFWGPYVIEK</sequence>
<dbReference type="EMBL" id="HE650825">
    <property type="protein sequence ID" value="CCF58235.1"/>
    <property type="molecule type" value="Genomic_DNA"/>
</dbReference>
<dbReference type="Pfam" id="PF05875">
    <property type="entry name" value="Ceramidase"/>
    <property type="match status" value="1"/>
</dbReference>
<feature type="transmembrane region" description="Helical" evidence="9">
    <location>
        <begin position="249"/>
        <end position="268"/>
    </location>
</feature>